<dbReference type="EMBL" id="JACRDE010000232">
    <property type="protein sequence ID" value="MBI5249536.1"/>
    <property type="molecule type" value="Genomic_DNA"/>
</dbReference>
<evidence type="ECO:0000256" key="1">
    <source>
        <dbReference type="SAM" id="MobiDB-lite"/>
    </source>
</evidence>
<dbReference type="SUPFAM" id="SSF55785">
    <property type="entry name" value="PYP-like sensor domain (PAS domain)"/>
    <property type="match status" value="1"/>
</dbReference>
<protein>
    <submittedName>
        <fullName evidence="3">PAS domain S-box protein</fullName>
    </submittedName>
</protein>
<comment type="caution">
    <text evidence="3">The sequence shown here is derived from an EMBL/GenBank/DDBJ whole genome shotgun (WGS) entry which is preliminary data.</text>
</comment>
<organism evidence="3 4">
    <name type="scientific">Desulfomonile tiedjei</name>
    <dbReference type="NCBI Taxonomy" id="2358"/>
    <lineage>
        <taxon>Bacteria</taxon>
        <taxon>Pseudomonadati</taxon>
        <taxon>Thermodesulfobacteriota</taxon>
        <taxon>Desulfomonilia</taxon>
        <taxon>Desulfomonilales</taxon>
        <taxon>Desulfomonilaceae</taxon>
        <taxon>Desulfomonile</taxon>
    </lineage>
</organism>
<dbReference type="PROSITE" id="PS50112">
    <property type="entry name" value="PAS"/>
    <property type="match status" value="1"/>
</dbReference>
<dbReference type="CDD" id="cd00130">
    <property type="entry name" value="PAS"/>
    <property type="match status" value="1"/>
</dbReference>
<accession>A0A9D6V3W1</accession>
<dbReference type="Pfam" id="PF08448">
    <property type="entry name" value="PAS_4"/>
    <property type="match status" value="1"/>
</dbReference>
<dbReference type="SMART" id="SM00091">
    <property type="entry name" value="PAS"/>
    <property type="match status" value="1"/>
</dbReference>
<name>A0A9D6V3W1_9BACT</name>
<feature type="region of interest" description="Disordered" evidence="1">
    <location>
        <begin position="1"/>
        <end position="52"/>
    </location>
</feature>
<evidence type="ECO:0000313" key="4">
    <source>
        <dbReference type="Proteomes" id="UP000807825"/>
    </source>
</evidence>
<reference evidence="3" key="1">
    <citation type="submission" date="2020-07" db="EMBL/GenBank/DDBJ databases">
        <title>Huge and variable diversity of episymbiotic CPR bacteria and DPANN archaea in groundwater ecosystems.</title>
        <authorList>
            <person name="He C.Y."/>
            <person name="Keren R."/>
            <person name="Whittaker M."/>
            <person name="Farag I.F."/>
            <person name="Doudna J."/>
            <person name="Cate J.H.D."/>
            <person name="Banfield J.F."/>
        </authorList>
    </citation>
    <scope>NUCLEOTIDE SEQUENCE</scope>
    <source>
        <strain evidence="3">NC_groundwater_1664_Pr3_B-0.1um_52_9</strain>
    </source>
</reference>
<gene>
    <name evidence="3" type="ORF">HY912_08580</name>
</gene>
<evidence type="ECO:0000259" key="2">
    <source>
        <dbReference type="PROSITE" id="PS50112"/>
    </source>
</evidence>
<evidence type="ECO:0000313" key="3">
    <source>
        <dbReference type="EMBL" id="MBI5249536.1"/>
    </source>
</evidence>
<sequence length="149" mass="17360">MIDDRIPRESVNSDEQSGDGFTDSAGQTELVQPHGSAPHSRVHSGSETEKPWEQLETRYRQIVEDQTDPVCRFLPDGTLTFVNRAYRHFFGKAHENFIGRSFFYFMSEEHAVDARNRISLLKPAEPVFKSEHEIKMAPAEFRWINWTFR</sequence>
<dbReference type="NCBIfam" id="TIGR00229">
    <property type="entry name" value="sensory_box"/>
    <property type="match status" value="1"/>
</dbReference>
<dbReference type="InterPro" id="IPR013656">
    <property type="entry name" value="PAS_4"/>
</dbReference>
<proteinExistence type="predicted"/>
<dbReference type="InterPro" id="IPR035965">
    <property type="entry name" value="PAS-like_dom_sf"/>
</dbReference>
<dbReference type="InterPro" id="IPR000014">
    <property type="entry name" value="PAS"/>
</dbReference>
<feature type="domain" description="PAS" evidence="2">
    <location>
        <begin position="55"/>
        <end position="104"/>
    </location>
</feature>
<dbReference type="Gene3D" id="3.30.450.20">
    <property type="entry name" value="PAS domain"/>
    <property type="match status" value="1"/>
</dbReference>
<dbReference type="Proteomes" id="UP000807825">
    <property type="component" value="Unassembled WGS sequence"/>
</dbReference>
<dbReference type="AlphaFoldDB" id="A0A9D6V3W1"/>